<evidence type="ECO:0000256" key="2">
    <source>
        <dbReference type="ARBA" id="ARBA00011738"/>
    </source>
</evidence>
<dbReference type="InterPro" id="IPR015422">
    <property type="entry name" value="PyrdxlP-dep_Trfase_small"/>
</dbReference>
<dbReference type="Proteomes" id="UP000320338">
    <property type="component" value="Unassembled WGS sequence"/>
</dbReference>
<dbReference type="EMBL" id="BJNG01000039">
    <property type="protein sequence ID" value="GEC22124.1"/>
    <property type="molecule type" value="Genomic_DNA"/>
</dbReference>
<evidence type="ECO:0000256" key="5">
    <source>
        <dbReference type="ARBA" id="ARBA00022898"/>
    </source>
</evidence>
<dbReference type="InterPro" id="IPR005861">
    <property type="entry name" value="HisP_aminotrans"/>
</dbReference>
<dbReference type="PANTHER" id="PTHR43643">
    <property type="entry name" value="HISTIDINOL-PHOSPHATE AMINOTRANSFERASE 2"/>
    <property type="match status" value="1"/>
</dbReference>
<dbReference type="GO" id="GO:0000105">
    <property type="term" value="P:L-histidine biosynthetic process"/>
    <property type="evidence" value="ECO:0007669"/>
    <property type="project" value="InterPro"/>
</dbReference>
<accession>A0A4Y3WTM9</accession>
<protein>
    <recommendedName>
        <fullName evidence="6">Aromatic amino acid aminotransferase</fullName>
        <shortName evidence="6">ArAT</shortName>
        <ecNumber evidence="6">2.6.1.57</ecNumber>
    </recommendedName>
</protein>
<dbReference type="InterPro" id="IPR024892">
    <property type="entry name" value="ArAT"/>
</dbReference>
<dbReference type="EC" id="2.6.1.57" evidence="6"/>
<dbReference type="CDD" id="cd00609">
    <property type="entry name" value="AAT_like"/>
    <property type="match status" value="1"/>
</dbReference>
<evidence type="ECO:0000313" key="8">
    <source>
        <dbReference type="EMBL" id="GEC22124.1"/>
    </source>
</evidence>
<dbReference type="GO" id="GO:0004400">
    <property type="term" value="F:histidinol-phosphate transaminase activity"/>
    <property type="evidence" value="ECO:0007669"/>
    <property type="project" value="InterPro"/>
</dbReference>
<dbReference type="GO" id="GO:0030170">
    <property type="term" value="F:pyridoxal phosphate binding"/>
    <property type="evidence" value="ECO:0007669"/>
    <property type="project" value="UniProtKB-UniRule"/>
</dbReference>
<dbReference type="AlphaFoldDB" id="A0A4Y3WTM9"/>
<evidence type="ECO:0000256" key="3">
    <source>
        <dbReference type="ARBA" id="ARBA00022576"/>
    </source>
</evidence>
<keyword evidence="4 6" id="KW-0808">Transferase</keyword>
<organism evidence="8 9">
    <name type="scientific">Pseudonocardia hydrocarbonoxydans</name>
    <dbReference type="NCBI Taxonomy" id="76726"/>
    <lineage>
        <taxon>Bacteria</taxon>
        <taxon>Bacillati</taxon>
        <taxon>Actinomycetota</taxon>
        <taxon>Actinomycetes</taxon>
        <taxon>Pseudonocardiales</taxon>
        <taxon>Pseudonocardiaceae</taxon>
        <taxon>Pseudonocardia</taxon>
    </lineage>
</organism>
<comment type="caution">
    <text evidence="8">The sequence shown here is derived from an EMBL/GenBank/DDBJ whole genome shotgun (WGS) entry which is preliminary data.</text>
</comment>
<comment type="subunit">
    <text evidence="2 6">Homodimer.</text>
</comment>
<keyword evidence="3 6" id="KW-0032">Aminotransferase</keyword>
<dbReference type="NCBIfam" id="TIGR01141">
    <property type="entry name" value="hisC"/>
    <property type="match status" value="1"/>
</dbReference>
<dbReference type="HAMAP" id="MF_01023">
    <property type="entry name" value="HisC_aminotrans_2"/>
    <property type="match status" value="1"/>
</dbReference>
<sequence length="354" mass="36997">MVTGVTTIRADLAGLPAYVPGRVVPGAIKLASNEVALPPPAAVLAAVAEAAAGGNRYPDLAVTGLTARLAQTLGVDAARIATGCGSVSICQQLVQATCLHPDDEVVFAWRSFEAYPIVTQIGGATARTVPLTDDFRHDLDAMAAAVGPRTRLVMVCSPNNPTGTVVTRAELERFLRAVGPDVVVAFDEAYREYVTDPDAADGLALVDAHPNLVVLRTFSKAYRLAALRVGYAVASPEVATALRKVCAPFSVSSVAQAGAIAALDHAGELLAACAEVVTERVRVRDALLAAGFTVPPTQANFVWVALGERTADFAAHCLDHKIVVRPFHPDGARVTVSTPAENDAFLEAATTFPR</sequence>
<gene>
    <name evidence="8" type="primary">hisC_3</name>
    <name evidence="6" type="synonym">pat</name>
    <name evidence="8" type="ORF">PHY01_44070</name>
</gene>
<reference evidence="8 9" key="1">
    <citation type="submission" date="2019-06" db="EMBL/GenBank/DDBJ databases">
        <title>Whole genome shotgun sequence of Pseudonocardia hydrocarbonoxydans NBRC 14498.</title>
        <authorList>
            <person name="Hosoyama A."/>
            <person name="Uohara A."/>
            <person name="Ohji S."/>
            <person name="Ichikawa N."/>
        </authorList>
    </citation>
    <scope>NUCLEOTIDE SEQUENCE [LARGE SCALE GENOMIC DNA]</scope>
    <source>
        <strain evidence="8 9">NBRC 14498</strain>
    </source>
</reference>
<proteinExistence type="inferred from homology"/>
<evidence type="ECO:0000259" key="7">
    <source>
        <dbReference type="Pfam" id="PF00155"/>
    </source>
</evidence>
<dbReference type="PANTHER" id="PTHR43643:SF3">
    <property type="entry name" value="HISTIDINOL-PHOSPHATE AMINOTRANSFERASE"/>
    <property type="match status" value="1"/>
</dbReference>
<dbReference type="HAMAP" id="MF_01513">
    <property type="entry name" value="Phe_aminotrans_2"/>
    <property type="match status" value="1"/>
</dbReference>
<dbReference type="SUPFAM" id="SSF53383">
    <property type="entry name" value="PLP-dependent transferases"/>
    <property type="match status" value="1"/>
</dbReference>
<comment type="cofactor">
    <cofactor evidence="1 6">
        <name>pyridoxal 5'-phosphate</name>
        <dbReference type="ChEBI" id="CHEBI:597326"/>
    </cofactor>
</comment>
<feature type="modified residue" description="N6-(pyridoxal phosphate)lysine" evidence="6">
    <location>
        <position position="220"/>
    </location>
</feature>
<dbReference type="Gene3D" id="3.40.640.10">
    <property type="entry name" value="Type I PLP-dependent aspartate aminotransferase-like (Major domain)"/>
    <property type="match status" value="1"/>
</dbReference>
<dbReference type="InterPro" id="IPR015421">
    <property type="entry name" value="PyrdxlP-dep_Trfase_major"/>
</dbReference>
<evidence type="ECO:0000256" key="1">
    <source>
        <dbReference type="ARBA" id="ARBA00001933"/>
    </source>
</evidence>
<evidence type="ECO:0000256" key="4">
    <source>
        <dbReference type="ARBA" id="ARBA00022679"/>
    </source>
</evidence>
<evidence type="ECO:0000256" key="6">
    <source>
        <dbReference type="HAMAP-Rule" id="MF_01513"/>
    </source>
</evidence>
<keyword evidence="5 6" id="KW-0663">Pyridoxal phosphate</keyword>
<comment type="function">
    <text evidence="6">Aminotransferase that catalyzes the conversion of aromatic amino acids and 2-oxoglutarate into corresponding aromatic oxo acids and L-glutamate.</text>
</comment>
<dbReference type="RefSeq" id="WP_170183924.1">
    <property type="nucleotide sequence ID" value="NZ_BAAARZ010000013.1"/>
</dbReference>
<dbReference type="InterPro" id="IPR015424">
    <property type="entry name" value="PyrdxlP-dep_Trfase"/>
</dbReference>
<comment type="similarity">
    <text evidence="6">Belongs to the class-II pyridoxal-phosphate-dependent aminotransferase family.</text>
</comment>
<keyword evidence="9" id="KW-1185">Reference proteome</keyword>
<comment type="catalytic activity">
    <reaction evidence="6">
        <text>an aromatic L-alpha-amino acid + 2-oxoglutarate = an aromatic oxo-acid + L-glutamate</text>
        <dbReference type="Rhea" id="RHEA:17533"/>
        <dbReference type="ChEBI" id="CHEBI:16810"/>
        <dbReference type="ChEBI" id="CHEBI:29985"/>
        <dbReference type="ChEBI" id="CHEBI:73309"/>
        <dbReference type="ChEBI" id="CHEBI:84824"/>
        <dbReference type="EC" id="2.6.1.57"/>
    </reaction>
</comment>
<dbReference type="GO" id="GO:0008793">
    <property type="term" value="F:aromatic-amino-acid transaminase activity"/>
    <property type="evidence" value="ECO:0007669"/>
    <property type="project" value="UniProtKB-UniRule"/>
</dbReference>
<name>A0A4Y3WTM9_9PSEU</name>
<dbReference type="InterPro" id="IPR004839">
    <property type="entry name" value="Aminotransferase_I/II_large"/>
</dbReference>
<dbReference type="NCBIfam" id="NF002878">
    <property type="entry name" value="PRK03321.1"/>
    <property type="match status" value="1"/>
</dbReference>
<evidence type="ECO:0000313" key="9">
    <source>
        <dbReference type="Proteomes" id="UP000320338"/>
    </source>
</evidence>
<feature type="domain" description="Aminotransferase class I/classII large" evidence="7">
    <location>
        <begin position="28"/>
        <end position="348"/>
    </location>
</feature>
<dbReference type="InterPro" id="IPR050106">
    <property type="entry name" value="HistidinolP_aminotransfase"/>
</dbReference>
<dbReference type="Pfam" id="PF00155">
    <property type="entry name" value="Aminotran_1_2"/>
    <property type="match status" value="1"/>
</dbReference>
<dbReference type="Gene3D" id="3.90.1150.10">
    <property type="entry name" value="Aspartate Aminotransferase, domain 1"/>
    <property type="match status" value="1"/>
</dbReference>